<evidence type="ECO:0000259" key="7">
    <source>
        <dbReference type="SMART" id="SM00990"/>
    </source>
</evidence>
<keyword evidence="5" id="KW-0234">DNA repair</keyword>
<comment type="function">
    <text evidence="5">Nuclease required for the repair of DNA interstrand cross-links (ICL). Acts as a 5'-3' exonuclease that anchors at a cut end of DNA and cleaves DNA successively at every third nucleotide, allowing to excise an ICL from one strand through flanking incisions.</text>
</comment>
<keyword evidence="5" id="KW-0227">DNA damage</keyword>
<evidence type="ECO:0000313" key="8">
    <source>
        <dbReference type="EMBL" id="KAF9478486.1"/>
    </source>
</evidence>
<evidence type="ECO:0000256" key="4">
    <source>
        <dbReference type="ARBA" id="ARBA00022842"/>
    </source>
</evidence>
<protein>
    <recommendedName>
        <fullName evidence="5">Fanconi-associated nuclease</fullName>
        <ecNumber evidence="5">3.1.4.1</ecNumber>
    </recommendedName>
</protein>
<keyword evidence="4 5" id="KW-0460">Magnesium</keyword>
<feature type="region of interest" description="Disordered" evidence="6">
    <location>
        <begin position="436"/>
        <end position="467"/>
    </location>
</feature>
<dbReference type="InterPro" id="IPR033315">
    <property type="entry name" value="Fan1-like"/>
</dbReference>
<dbReference type="GO" id="GO:0017108">
    <property type="term" value="F:5'-flap endonuclease activity"/>
    <property type="evidence" value="ECO:0007669"/>
    <property type="project" value="TreeGrafter"/>
</dbReference>
<comment type="similarity">
    <text evidence="5">Belongs to the FAN1 family.</text>
</comment>
<evidence type="ECO:0000256" key="5">
    <source>
        <dbReference type="RuleBase" id="RU365033"/>
    </source>
</evidence>
<keyword evidence="1 5" id="KW-0540">Nuclease</keyword>
<dbReference type="OrthoDB" id="76364at2759"/>
<feature type="region of interest" description="Disordered" evidence="6">
    <location>
        <begin position="918"/>
        <end position="978"/>
    </location>
</feature>
<dbReference type="InterPro" id="IPR049126">
    <property type="entry name" value="FAN1-like_TPR"/>
</dbReference>
<accession>A0A9P5Z2Y3</accession>
<dbReference type="GO" id="GO:0070336">
    <property type="term" value="F:flap-structured DNA binding"/>
    <property type="evidence" value="ECO:0007669"/>
    <property type="project" value="TreeGrafter"/>
</dbReference>
<dbReference type="SMART" id="SM00990">
    <property type="entry name" value="VRR_NUC"/>
    <property type="match status" value="1"/>
</dbReference>
<evidence type="ECO:0000256" key="2">
    <source>
        <dbReference type="ARBA" id="ARBA00022723"/>
    </source>
</evidence>
<feature type="domain" description="VRR-NUC" evidence="7">
    <location>
        <begin position="798"/>
        <end position="914"/>
    </location>
</feature>
<dbReference type="EC" id="3.1.4.1" evidence="5"/>
<dbReference type="Pfam" id="PF08774">
    <property type="entry name" value="VRR_NUC"/>
    <property type="match status" value="1"/>
</dbReference>
<dbReference type="AlphaFoldDB" id="A0A9P5Z2Y3"/>
<feature type="region of interest" description="Disordered" evidence="6">
    <location>
        <begin position="691"/>
        <end position="715"/>
    </location>
</feature>
<dbReference type="Pfam" id="PF21170">
    <property type="entry name" value="FAN1_TPR"/>
    <property type="match status" value="1"/>
</dbReference>
<name>A0A9P5Z2Y3_9AGAR</name>
<dbReference type="InterPro" id="IPR049132">
    <property type="entry name" value="FAN1-like_euk"/>
</dbReference>
<dbReference type="InterPro" id="IPR014883">
    <property type="entry name" value="VRR_NUC"/>
</dbReference>
<keyword evidence="3 5" id="KW-0378">Hydrolase</keyword>
<keyword evidence="2 5" id="KW-0479">Metal-binding</keyword>
<dbReference type="GO" id="GO:0036297">
    <property type="term" value="P:interstrand cross-link repair"/>
    <property type="evidence" value="ECO:0007669"/>
    <property type="project" value="InterPro"/>
</dbReference>
<comment type="caution">
    <text evidence="8">The sequence shown here is derived from an EMBL/GenBank/DDBJ whole genome shotgun (WGS) entry which is preliminary data.</text>
</comment>
<dbReference type="PANTHER" id="PTHR15749">
    <property type="entry name" value="FANCONI-ASSOCIATED NUCLEASE 1"/>
    <property type="match status" value="1"/>
</dbReference>
<dbReference type="GO" id="GO:0046872">
    <property type="term" value="F:metal ion binding"/>
    <property type="evidence" value="ECO:0007669"/>
    <property type="project" value="UniProtKB-KW"/>
</dbReference>
<dbReference type="GO" id="GO:0004528">
    <property type="term" value="F:phosphodiesterase I activity"/>
    <property type="evidence" value="ECO:0007669"/>
    <property type="project" value="UniProtKB-EC"/>
</dbReference>
<proteinExistence type="inferred from homology"/>
<comment type="cofactor">
    <cofactor evidence="5">
        <name>Mg(2+)</name>
        <dbReference type="ChEBI" id="CHEBI:18420"/>
    </cofactor>
    <cofactor evidence="5">
        <name>Mn(2+)</name>
        <dbReference type="ChEBI" id="CHEBI:29035"/>
    </cofactor>
</comment>
<dbReference type="CDD" id="cd22326">
    <property type="entry name" value="FAN1-like"/>
    <property type="match status" value="1"/>
</dbReference>
<sequence length="1028" mass="116937">MATPIPKKLIQQLIYGGDVTSKESIEDDFEKRDEQRREGGYGHRKSAYVIVFEGMVTTVIDHEHGLLSEDEINFLERLSKLCYNTRYTLIRLLLRKANTWHAISSLEGFEKEIGKEGLSSSIADLCKPISLVLNEENSKPSIKTEEPPVKLEDGPEMIDLSMDSDGEDVKPNINDAFAKYWANKPSTSQRPSAPPVSAANAPIDALEALLKSNPGEMNLTFFCEDETTMTTDEILWKLHVPQLQQLVKKLKCKSKSNNKSDMIYALHNHASTQSVLNFNPDLSSKRKGKGKAPTDGLRQTQLPFLSAKRYTKKAENQQDRLREMALAALGKCIRVNFDLFRLVRRLHIIYYREIEHPTALLLPSLLTTFKKRHYAEYNTLRSTDIWTSREELLQYEKALEIEQLLLEILDPPPEKVVTRATKTPARVRDKFATPITPRKEGATSTSLKTPLKTPIKNEDSLPWGDEPLEDELAPEVRKEIKVKEHLEQWLLPQWQQHLAVRIAQDLGELADRSPGLARFETGHVYTRMVSKATNALGPLKEYKTELEVIEQILSQRYWSRGKRGKLYERRVIIHGHLTRGANNEEKEAWLSKAVEGLKEALIDSDTGIVMIHKVWRPSLMKRLMTLEKRLKIPLEERSTCAGELRQATHVELKATRVQALQLDTLGRPIKEKENDAAGGLHAFISVPKGSSDVKKTEQASTELSKRKSGQKSRWQGRNGQIVDVETVALEFYEDQGYKGFHSETRILTTLFGLLFWDIIFANIPGAFETAFQSAPLDMFEDSFYYARKSRIEARLEEIRAGSALEILQRHDGMYREKKTWCLCVSWDVCSKEELVEIVECMSGESLATICTLFCQDYRGRCSGGPDLFVWNHQKRTCKFVEVKGPGDIARENQKLWFDSLLRADVDVDLCKVIDKNAKSQQNPRKRKAGTPSAAIRRKKTAEVNNLSEEEDYDQLDRELEEDANPTFRASVSPSKRRRLHKVEYASSKHLDELPFASTSTACAPFSPTTAGNNKLFQLPQASANHEQS</sequence>
<keyword evidence="5" id="KW-0539">Nucleus</keyword>
<feature type="compositionally biased region" description="Acidic residues" evidence="6">
    <location>
        <begin position="947"/>
        <end position="963"/>
    </location>
</feature>
<dbReference type="GO" id="GO:0008409">
    <property type="term" value="F:5'-3' exonuclease activity"/>
    <property type="evidence" value="ECO:0007669"/>
    <property type="project" value="TreeGrafter"/>
</dbReference>
<dbReference type="GO" id="GO:0005634">
    <property type="term" value="C:nucleus"/>
    <property type="evidence" value="ECO:0007669"/>
    <property type="project" value="UniProtKB-SubCell"/>
</dbReference>
<comment type="subcellular location">
    <subcellularLocation>
        <location evidence="5">Nucleus</location>
    </subcellularLocation>
</comment>
<comment type="catalytic activity">
    <reaction evidence="5">
        <text>Hydrolytically removes 5'-nucleotides successively from the 3'-hydroxy termini of 3'-hydroxy-terminated oligonucleotides.</text>
        <dbReference type="EC" id="3.1.4.1"/>
    </reaction>
</comment>
<gene>
    <name evidence="8" type="ORF">BDN70DRAFT_895676</name>
</gene>
<evidence type="ECO:0000313" key="9">
    <source>
        <dbReference type="Proteomes" id="UP000807469"/>
    </source>
</evidence>
<keyword evidence="9" id="KW-1185">Reference proteome</keyword>
<reference evidence="8" key="1">
    <citation type="submission" date="2020-11" db="EMBL/GenBank/DDBJ databases">
        <authorList>
            <consortium name="DOE Joint Genome Institute"/>
            <person name="Ahrendt S."/>
            <person name="Riley R."/>
            <person name="Andreopoulos W."/>
            <person name="Labutti K."/>
            <person name="Pangilinan J."/>
            <person name="Ruiz-Duenas F.J."/>
            <person name="Barrasa J.M."/>
            <person name="Sanchez-Garcia M."/>
            <person name="Camarero S."/>
            <person name="Miyauchi S."/>
            <person name="Serrano A."/>
            <person name="Linde D."/>
            <person name="Babiker R."/>
            <person name="Drula E."/>
            <person name="Ayuso-Fernandez I."/>
            <person name="Pacheco R."/>
            <person name="Padilla G."/>
            <person name="Ferreira P."/>
            <person name="Barriuso J."/>
            <person name="Kellner H."/>
            <person name="Castanera R."/>
            <person name="Alfaro M."/>
            <person name="Ramirez L."/>
            <person name="Pisabarro A.G."/>
            <person name="Kuo A."/>
            <person name="Tritt A."/>
            <person name="Lipzen A."/>
            <person name="He G."/>
            <person name="Yan M."/>
            <person name="Ng V."/>
            <person name="Cullen D."/>
            <person name="Martin F."/>
            <person name="Rosso M.-N."/>
            <person name="Henrissat B."/>
            <person name="Hibbett D."/>
            <person name="Martinez A.T."/>
            <person name="Grigoriev I.V."/>
        </authorList>
    </citation>
    <scope>NUCLEOTIDE SEQUENCE</scope>
    <source>
        <strain evidence="8">CIRM-BRFM 674</strain>
    </source>
</reference>
<evidence type="ECO:0000256" key="1">
    <source>
        <dbReference type="ARBA" id="ARBA00022722"/>
    </source>
</evidence>
<dbReference type="PANTHER" id="PTHR15749:SF4">
    <property type="entry name" value="FANCONI-ASSOCIATED NUCLEASE 1"/>
    <property type="match status" value="1"/>
</dbReference>
<evidence type="ECO:0000256" key="3">
    <source>
        <dbReference type="ARBA" id="ARBA00022801"/>
    </source>
</evidence>
<keyword evidence="5" id="KW-0464">Manganese</keyword>
<evidence type="ECO:0000256" key="6">
    <source>
        <dbReference type="SAM" id="MobiDB-lite"/>
    </source>
</evidence>
<dbReference type="Proteomes" id="UP000807469">
    <property type="component" value="Unassembled WGS sequence"/>
</dbReference>
<organism evidence="8 9">
    <name type="scientific">Pholiota conissans</name>
    <dbReference type="NCBI Taxonomy" id="109636"/>
    <lineage>
        <taxon>Eukaryota</taxon>
        <taxon>Fungi</taxon>
        <taxon>Dikarya</taxon>
        <taxon>Basidiomycota</taxon>
        <taxon>Agaricomycotina</taxon>
        <taxon>Agaricomycetes</taxon>
        <taxon>Agaricomycetidae</taxon>
        <taxon>Agaricales</taxon>
        <taxon>Agaricineae</taxon>
        <taxon>Strophariaceae</taxon>
        <taxon>Pholiota</taxon>
    </lineage>
</organism>
<dbReference type="EMBL" id="MU155233">
    <property type="protein sequence ID" value="KAF9478486.1"/>
    <property type="molecule type" value="Genomic_DNA"/>
</dbReference>